<evidence type="ECO:0000256" key="8">
    <source>
        <dbReference type="ARBA" id="ARBA00022837"/>
    </source>
</evidence>
<reference evidence="16" key="1">
    <citation type="journal article" date="2018" name="Nat. Microbiol.">
        <title>Leveraging single-cell genomics to expand the fungal tree of life.</title>
        <authorList>
            <person name="Ahrendt S.R."/>
            <person name="Quandt C.A."/>
            <person name="Ciobanu D."/>
            <person name="Clum A."/>
            <person name="Salamov A."/>
            <person name="Andreopoulos B."/>
            <person name="Cheng J.F."/>
            <person name="Woyke T."/>
            <person name="Pelin A."/>
            <person name="Henrissat B."/>
            <person name="Reynolds N.K."/>
            <person name="Benny G.L."/>
            <person name="Smith M.E."/>
            <person name="James T.Y."/>
            <person name="Grigoriev I.V."/>
        </authorList>
    </citation>
    <scope>NUCLEOTIDE SEQUENCE [LARGE SCALE GENOMIC DNA]</scope>
</reference>
<keyword evidence="8" id="KW-0106">Calcium</keyword>
<dbReference type="SUPFAM" id="SSF47473">
    <property type="entry name" value="EF-hand"/>
    <property type="match status" value="1"/>
</dbReference>
<evidence type="ECO:0000256" key="11">
    <source>
        <dbReference type="ARBA" id="ARBA00023128"/>
    </source>
</evidence>
<evidence type="ECO:0000256" key="4">
    <source>
        <dbReference type="ARBA" id="ARBA00022568"/>
    </source>
</evidence>
<dbReference type="AlphaFoldDB" id="A0A4P9W3Z0"/>
<evidence type="ECO:0000256" key="1">
    <source>
        <dbReference type="ARBA" id="ARBA00004273"/>
    </source>
</evidence>
<dbReference type="OrthoDB" id="186625at2759"/>
<dbReference type="InterPro" id="IPR018247">
    <property type="entry name" value="EF_Hand_1_Ca_BS"/>
</dbReference>
<accession>A0A4P9W3Z0</accession>
<evidence type="ECO:0000256" key="13">
    <source>
        <dbReference type="ARBA" id="ARBA00038333"/>
    </source>
</evidence>
<evidence type="ECO:0000259" key="14">
    <source>
        <dbReference type="PROSITE" id="PS50222"/>
    </source>
</evidence>
<evidence type="ECO:0000313" key="16">
    <source>
        <dbReference type="Proteomes" id="UP000269721"/>
    </source>
</evidence>
<keyword evidence="5" id="KW-0479">Metal-binding</keyword>
<dbReference type="InterPro" id="IPR002048">
    <property type="entry name" value="EF_hand_dom"/>
</dbReference>
<evidence type="ECO:0000256" key="5">
    <source>
        <dbReference type="ARBA" id="ARBA00022723"/>
    </source>
</evidence>
<keyword evidence="11" id="KW-0496">Mitochondrion</keyword>
<dbReference type="Proteomes" id="UP000269721">
    <property type="component" value="Unassembled WGS sequence"/>
</dbReference>
<evidence type="ECO:0000256" key="9">
    <source>
        <dbReference type="ARBA" id="ARBA00022946"/>
    </source>
</evidence>
<name>A0A4P9W3Z0_9FUNG</name>
<dbReference type="GO" id="GO:1990246">
    <property type="term" value="C:uniplex complex"/>
    <property type="evidence" value="ECO:0007669"/>
    <property type="project" value="TreeGrafter"/>
</dbReference>
<evidence type="ECO:0000256" key="10">
    <source>
        <dbReference type="ARBA" id="ARBA00023065"/>
    </source>
</evidence>
<keyword evidence="10" id="KW-0406">Ion transport</keyword>
<dbReference type="InterPro" id="IPR039800">
    <property type="entry name" value="MICU1/2/3"/>
</dbReference>
<gene>
    <name evidence="15" type="ORF">BDK51DRAFT_51404</name>
</gene>
<dbReference type="GO" id="GO:0005758">
    <property type="term" value="C:mitochondrial intermembrane space"/>
    <property type="evidence" value="ECO:0007669"/>
    <property type="project" value="UniProtKB-SubCell"/>
</dbReference>
<feature type="domain" description="EF-hand" evidence="14">
    <location>
        <begin position="108"/>
        <end position="134"/>
    </location>
</feature>
<evidence type="ECO:0000256" key="7">
    <source>
        <dbReference type="ARBA" id="ARBA00022792"/>
    </source>
</evidence>
<keyword evidence="9" id="KW-0809">Transit peptide</keyword>
<dbReference type="GO" id="GO:0036444">
    <property type="term" value="P:calcium import into the mitochondrion"/>
    <property type="evidence" value="ECO:0007669"/>
    <property type="project" value="TreeGrafter"/>
</dbReference>
<dbReference type="Gene3D" id="1.10.238.10">
    <property type="entry name" value="EF-hand"/>
    <property type="match status" value="1"/>
</dbReference>
<evidence type="ECO:0000313" key="15">
    <source>
        <dbReference type="EMBL" id="RKO87049.1"/>
    </source>
</evidence>
<keyword evidence="6" id="KW-0677">Repeat</keyword>
<protein>
    <recommendedName>
        <fullName evidence="14">EF-hand domain-containing protein</fullName>
    </recommendedName>
</protein>
<comment type="similarity">
    <text evidence="13">Belongs to the MICU1 family. MICU1 subfamily.</text>
</comment>
<keyword evidence="4" id="KW-0109">Calcium transport</keyword>
<evidence type="ECO:0000256" key="12">
    <source>
        <dbReference type="ARBA" id="ARBA00023136"/>
    </source>
</evidence>
<comment type="subcellular location">
    <subcellularLocation>
        <location evidence="1">Mitochondrion inner membrane</location>
    </subcellularLocation>
    <subcellularLocation>
        <location evidence="2">Mitochondrion intermembrane space</location>
    </subcellularLocation>
</comment>
<proteinExistence type="inferred from homology"/>
<dbReference type="PANTHER" id="PTHR12294">
    <property type="entry name" value="EF HAND DOMAIN FAMILY A1,A2-RELATED"/>
    <property type="match status" value="1"/>
</dbReference>
<dbReference type="CDD" id="cd00051">
    <property type="entry name" value="EFh"/>
    <property type="match status" value="1"/>
</dbReference>
<dbReference type="GO" id="GO:0051560">
    <property type="term" value="P:mitochondrial calcium ion homeostasis"/>
    <property type="evidence" value="ECO:0007669"/>
    <property type="project" value="TreeGrafter"/>
</dbReference>
<evidence type="ECO:0000256" key="3">
    <source>
        <dbReference type="ARBA" id="ARBA00022448"/>
    </source>
</evidence>
<dbReference type="EMBL" id="KZ997720">
    <property type="protein sequence ID" value="RKO87049.1"/>
    <property type="molecule type" value="Genomic_DNA"/>
</dbReference>
<dbReference type="PROSITE" id="PS50222">
    <property type="entry name" value="EF_HAND_2"/>
    <property type="match status" value="2"/>
</dbReference>
<dbReference type="PROSITE" id="PS00018">
    <property type="entry name" value="EF_HAND_1"/>
    <property type="match status" value="2"/>
</dbReference>
<dbReference type="Pfam" id="PF00036">
    <property type="entry name" value="EF-hand_1"/>
    <property type="match status" value="1"/>
</dbReference>
<keyword evidence="16" id="KW-1185">Reference proteome</keyword>
<keyword evidence="12" id="KW-0472">Membrane</keyword>
<organism evidence="15 16">
    <name type="scientific">Blyttiomyces helicus</name>
    <dbReference type="NCBI Taxonomy" id="388810"/>
    <lineage>
        <taxon>Eukaryota</taxon>
        <taxon>Fungi</taxon>
        <taxon>Fungi incertae sedis</taxon>
        <taxon>Chytridiomycota</taxon>
        <taxon>Chytridiomycota incertae sedis</taxon>
        <taxon>Chytridiomycetes</taxon>
        <taxon>Chytridiomycetes incertae sedis</taxon>
        <taxon>Blyttiomyces</taxon>
    </lineage>
</organism>
<dbReference type="InterPro" id="IPR011992">
    <property type="entry name" value="EF-hand-dom_pair"/>
</dbReference>
<evidence type="ECO:0000256" key="6">
    <source>
        <dbReference type="ARBA" id="ARBA00022737"/>
    </source>
</evidence>
<dbReference type="Pfam" id="PF13202">
    <property type="entry name" value="EF-hand_5"/>
    <property type="match status" value="1"/>
</dbReference>
<evidence type="ECO:0000256" key="2">
    <source>
        <dbReference type="ARBA" id="ARBA00004569"/>
    </source>
</evidence>
<feature type="domain" description="EF-hand" evidence="14">
    <location>
        <begin position="65"/>
        <end position="100"/>
    </location>
</feature>
<dbReference type="PANTHER" id="PTHR12294:SF1">
    <property type="entry name" value="CALCIUM UPTAKE PROTEIN 1, MITOCHONDRIAL"/>
    <property type="match status" value="1"/>
</dbReference>
<dbReference type="SMART" id="SM00054">
    <property type="entry name" value="EFh"/>
    <property type="match status" value="2"/>
</dbReference>
<sequence>MKLRLSDFHGRFATVDRQQLKNWKDDRIGNYENRLRAFSHPYKVFAYFASKHKNGVPYMSHISPDSVPSAIAFFQLADTNGDGLISFSEYMTFLVLLGTSEYHWRLSFKLFDTDGNGTVSKDEFTLIMGQMLDNLGVGFMATLHLEILKLEFSQYEVDPLTGTISMKDFGSSVISYAAPKNLGRLERQLETFSAQDAERISFGQFFDFDRMVRSGGGRSYGAG</sequence>
<keyword evidence="3" id="KW-0813">Transport</keyword>
<dbReference type="GO" id="GO:0005509">
    <property type="term" value="F:calcium ion binding"/>
    <property type="evidence" value="ECO:0007669"/>
    <property type="project" value="InterPro"/>
</dbReference>
<keyword evidence="7" id="KW-0999">Mitochondrion inner membrane</keyword>